<dbReference type="eggNOG" id="ENOG50330KA">
    <property type="taxonomic scope" value="Bacteria"/>
</dbReference>
<evidence type="ECO:0000313" key="2">
    <source>
        <dbReference type="Proteomes" id="UP000000269"/>
    </source>
</evidence>
<dbReference type="PROSITE" id="PS51257">
    <property type="entry name" value="PROKAR_LIPOPROTEIN"/>
    <property type="match status" value="1"/>
</dbReference>
<dbReference type="AlphaFoldDB" id="A8MI38"/>
<sequence length="137" mass="15691">MKKMKSTLVIGLLLIIASILGGCTISKNHILKGFYQSDFVDGYMVQISIQPQEHSFVEYIDNREVDKGTYEKIEDNTYRLKSDKQDLNITLDGDNSFEVVVKKINGGKPILMKNISDVPSYFKTKFDDIDQYKKLLD</sequence>
<proteinExistence type="predicted"/>
<dbReference type="RefSeq" id="WP_012159782.1">
    <property type="nucleotide sequence ID" value="NC_009922.1"/>
</dbReference>
<dbReference type="STRING" id="350688.Clos_1931"/>
<gene>
    <name evidence="1" type="ordered locus">Clos_1931</name>
</gene>
<name>A8MI38_ALKOO</name>
<reference evidence="2" key="1">
    <citation type="submission" date="2007-10" db="EMBL/GenBank/DDBJ databases">
        <title>Complete genome of Alkaliphilus oremlandii OhILAs.</title>
        <authorList>
            <person name="Copeland A."/>
            <person name="Lucas S."/>
            <person name="Lapidus A."/>
            <person name="Barry K."/>
            <person name="Detter J.C."/>
            <person name="Glavina del Rio T."/>
            <person name="Hammon N."/>
            <person name="Israni S."/>
            <person name="Dalin E."/>
            <person name="Tice H."/>
            <person name="Pitluck S."/>
            <person name="Chain P."/>
            <person name="Malfatti S."/>
            <person name="Shin M."/>
            <person name="Vergez L."/>
            <person name="Schmutz J."/>
            <person name="Larimer F."/>
            <person name="Land M."/>
            <person name="Hauser L."/>
            <person name="Kyrpides N."/>
            <person name="Mikhailova N."/>
            <person name="Stolz J.F."/>
            <person name="Dawson A."/>
            <person name="Fisher E."/>
            <person name="Crable B."/>
            <person name="Perera E."/>
            <person name="Lisak J."/>
            <person name="Ranganathan M."/>
            <person name="Basu P."/>
            <person name="Richardson P."/>
        </authorList>
    </citation>
    <scope>NUCLEOTIDE SEQUENCE [LARGE SCALE GENOMIC DNA]</scope>
    <source>
        <strain evidence="2">OhILAs</strain>
    </source>
</reference>
<evidence type="ECO:0008006" key="3">
    <source>
        <dbReference type="Google" id="ProtNLM"/>
    </source>
</evidence>
<dbReference type="KEGG" id="aoe:Clos_1931"/>
<dbReference type="HOGENOM" id="CLU_1861000_0_0_9"/>
<dbReference type="EMBL" id="CP000853">
    <property type="protein sequence ID" value="ABW19470.1"/>
    <property type="molecule type" value="Genomic_DNA"/>
</dbReference>
<keyword evidence="2" id="KW-1185">Reference proteome</keyword>
<evidence type="ECO:0000313" key="1">
    <source>
        <dbReference type="EMBL" id="ABW19470.1"/>
    </source>
</evidence>
<protein>
    <recommendedName>
        <fullName evidence="3">Lipoprotein</fullName>
    </recommendedName>
</protein>
<organism evidence="1 2">
    <name type="scientific">Alkaliphilus oremlandii (strain OhILAs)</name>
    <name type="common">Clostridium oremlandii (strain OhILAs)</name>
    <dbReference type="NCBI Taxonomy" id="350688"/>
    <lineage>
        <taxon>Bacteria</taxon>
        <taxon>Bacillati</taxon>
        <taxon>Bacillota</taxon>
        <taxon>Clostridia</taxon>
        <taxon>Peptostreptococcales</taxon>
        <taxon>Natronincolaceae</taxon>
        <taxon>Alkaliphilus</taxon>
    </lineage>
</organism>
<accession>A8MI38</accession>
<dbReference type="OrthoDB" id="2864818at2"/>
<dbReference type="Proteomes" id="UP000000269">
    <property type="component" value="Chromosome"/>
</dbReference>